<dbReference type="AlphaFoldDB" id="A0A2K3KPK1"/>
<reference evidence="1 2" key="1">
    <citation type="journal article" date="2014" name="Am. J. Bot.">
        <title>Genome assembly and annotation for red clover (Trifolium pratense; Fabaceae).</title>
        <authorList>
            <person name="Istvanek J."/>
            <person name="Jaros M."/>
            <person name="Krenek A."/>
            <person name="Repkova J."/>
        </authorList>
    </citation>
    <scope>NUCLEOTIDE SEQUENCE [LARGE SCALE GENOMIC DNA]</scope>
    <source>
        <strain evidence="2">cv. Tatra</strain>
        <tissue evidence="1">Young leaves</tissue>
    </source>
</reference>
<evidence type="ECO:0000313" key="1">
    <source>
        <dbReference type="EMBL" id="PNX68225.1"/>
    </source>
</evidence>
<dbReference type="Proteomes" id="UP000236291">
    <property type="component" value="Unassembled WGS sequence"/>
</dbReference>
<sequence length="44" mass="3968">GDGSGDLCSGDLCSGAICSGVGSGDLCGEGCFVGEVGLVTGISG</sequence>
<comment type="caution">
    <text evidence="1">The sequence shown here is derived from an EMBL/GenBank/DDBJ whole genome shotgun (WGS) entry which is preliminary data.</text>
</comment>
<dbReference type="EMBL" id="ASHM01224133">
    <property type="protein sequence ID" value="PNX68225.1"/>
    <property type="molecule type" value="Genomic_DNA"/>
</dbReference>
<proteinExistence type="predicted"/>
<feature type="non-terminal residue" evidence="1">
    <location>
        <position position="1"/>
    </location>
</feature>
<protein>
    <submittedName>
        <fullName evidence="1">Uncharacterized protein</fullName>
    </submittedName>
</protein>
<organism evidence="1 2">
    <name type="scientific">Trifolium pratense</name>
    <name type="common">Red clover</name>
    <dbReference type="NCBI Taxonomy" id="57577"/>
    <lineage>
        <taxon>Eukaryota</taxon>
        <taxon>Viridiplantae</taxon>
        <taxon>Streptophyta</taxon>
        <taxon>Embryophyta</taxon>
        <taxon>Tracheophyta</taxon>
        <taxon>Spermatophyta</taxon>
        <taxon>Magnoliopsida</taxon>
        <taxon>eudicotyledons</taxon>
        <taxon>Gunneridae</taxon>
        <taxon>Pentapetalae</taxon>
        <taxon>rosids</taxon>
        <taxon>fabids</taxon>
        <taxon>Fabales</taxon>
        <taxon>Fabaceae</taxon>
        <taxon>Papilionoideae</taxon>
        <taxon>50 kb inversion clade</taxon>
        <taxon>NPAAA clade</taxon>
        <taxon>Hologalegina</taxon>
        <taxon>IRL clade</taxon>
        <taxon>Trifolieae</taxon>
        <taxon>Trifolium</taxon>
    </lineage>
</organism>
<name>A0A2K3KPK1_TRIPR</name>
<gene>
    <name evidence="1" type="ORF">L195_g063885</name>
</gene>
<reference evidence="1 2" key="2">
    <citation type="journal article" date="2017" name="Front. Plant Sci.">
        <title>Gene Classification and Mining of Molecular Markers Useful in Red Clover (Trifolium pratense) Breeding.</title>
        <authorList>
            <person name="Istvanek J."/>
            <person name="Dluhosova J."/>
            <person name="Dluhos P."/>
            <person name="Patkova L."/>
            <person name="Nedelnik J."/>
            <person name="Repkova J."/>
        </authorList>
    </citation>
    <scope>NUCLEOTIDE SEQUENCE [LARGE SCALE GENOMIC DNA]</scope>
    <source>
        <strain evidence="2">cv. Tatra</strain>
        <tissue evidence="1">Young leaves</tissue>
    </source>
</reference>
<accession>A0A2K3KPK1</accession>
<evidence type="ECO:0000313" key="2">
    <source>
        <dbReference type="Proteomes" id="UP000236291"/>
    </source>
</evidence>